<protein>
    <submittedName>
        <fullName evidence="1">Uncharacterized protein</fullName>
    </submittedName>
</protein>
<reference evidence="1" key="1">
    <citation type="submission" date="2009-11" db="EMBL/GenBank/DDBJ databases">
        <authorList>
            <consortium name="US DOE Joint Genome Institute (JGI-PGF)"/>
            <person name="Ottilar R."/>
            <person name="Schmutz J."/>
            <person name="Salamov A."/>
            <person name="Cheng J.F."/>
            <person name="Lucas S."/>
            <person name="Pitluck S."/>
            <person name="Gundlach H."/>
            <person name="Guo Y."/>
            <person name="Haberer G."/>
            <person name="Nasrallah J."/>
            <person name="Mayer K.F.X."/>
            <person name="van de Peer Y."/>
            <person name="Weigel D."/>
            <person name="Grigoriev I.V."/>
        </authorList>
    </citation>
    <scope>NUCLEOTIDE SEQUENCE</scope>
    <source>
        <strain evidence="1">Nigerian</strain>
    </source>
</reference>
<gene>
    <name evidence="1" type="ORF">XENTR_v90025946mg</name>
</gene>
<reference evidence="1" key="2">
    <citation type="journal article" date="2010" name="Science">
        <title>The genome of the Western clawed frog Xenopus tropicalis.</title>
        <authorList>
            <person name="Hellsten U."/>
            <person name="Harland R.M."/>
            <person name="Gilchrist M.J."/>
            <person name="Hendrix D."/>
            <person name="Jurka J."/>
            <person name="Kapitonov V."/>
            <person name="Ovcharenko I."/>
            <person name="Putnam N.H."/>
            <person name="Shu S."/>
            <person name="Taher L."/>
            <person name="Blitz I.L."/>
            <person name="Blumberg B."/>
            <person name="Dichmann D.S."/>
            <person name="Dubchak I."/>
            <person name="Amaya E."/>
            <person name="Detter J.C."/>
            <person name="Fletcher R."/>
            <person name="Gerhard D.S."/>
            <person name="Goodstein D."/>
            <person name="Graves T."/>
            <person name="Grigoriev I.V."/>
            <person name="Grimwood J."/>
            <person name="Kawashima T."/>
            <person name="Lindquist E."/>
            <person name="Lucas S.M."/>
            <person name="Mead P.E."/>
            <person name="Mitros T."/>
            <person name="Ogino H."/>
            <person name="Ohta Y."/>
            <person name="Poliakov A.V."/>
            <person name="Pollet N."/>
            <person name="Robert J."/>
            <person name="Salamov A."/>
            <person name="Sater A.K."/>
            <person name="Schmutz J."/>
            <person name="Terry A."/>
            <person name="Vize P.D."/>
            <person name="Warren W.C."/>
            <person name="Wells D."/>
            <person name="Wills A."/>
            <person name="Wilson R.K."/>
            <person name="Zimmerman L.B."/>
            <person name="Zorn A.M."/>
            <person name="Grainger R."/>
            <person name="Grammer T."/>
            <person name="Khokha M.K."/>
            <person name="Richardson P.M."/>
            <person name="Rokhsar D.S."/>
        </authorList>
    </citation>
    <scope>NUCLEOTIDE SEQUENCE [LARGE SCALE GENOMIC DNA]</scope>
    <source>
        <strain evidence="1">Nigerian</strain>
    </source>
</reference>
<reference evidence="1" key="3">
    <citation type="submission" date="2016-05" db="EMBL/GenBank/DDBJ databases">
        <title>WGS assembly of Xenopus tropicalis.</title>
        <authorList>
            <person name="Sessions A."/>
            <person name="Jenkins J."/>
            <person name="Mitros T."/>
            <person name="Lyons J.T."/>
            <person name="Dichmann D.S."/>
            <person name="Robert J."/>
            <person name="Harland R.M."/>
            <person name="Rokhsar D.S."/>
        </authorList>
    </citation>
    <scope>NUCLEOTIDE SEQUENCE</scope>
    <source>
        <strain evidence="1">Nigerian</strain>
    </source>
</reference>
<dbReference type="AlphaFoldDB" id="A0A1B8Y5I5"/>
<organism evidence="1">
    <name type="scientific">Xenopus tropicalis</name>
    <name type="common">Western clawed frog</name>
    <name type="synonym">Silurana tropicalis</name>
    <dbReference type="NCBI Taxonomy" id="8364"/>
    <lineage>
        <taxon>Eukaryota</taxon>
        <taxon>Metazoa</taxon>
        <taxon>Chordata</taxon>
        <taxon>Craniata</taxon>
        <taxon>Vertebrata</taxon>
        <taxon>Euteleostomi</taxon>
        <taxon>Amphibia</taxon>
        <taxon>Batrachia</taxon>
        <taxon>Anura</taxon>
        <taxon>Pipoidea</taxon>
        <taxon>Pipidae</taxon>
        <taxon>Xenopodinae</taxon>
        <taxon>Xenopus</taxon>
        <taxon>Silurana</taxon>
    </lineage>
</organism>
<accession>A0A1B8Y5I5</accession>
<dbReference type="EMBL" id="KV460430">
    <property type="protein sequence ID" value="OCA18214.1"/>
    <property type="molecule type" value="Genomic_DNA"/>
</dbReference>
<name>A0A1B8Y5I5_XENTR</name>
<proteinExistence type="predicted"/>
<evidence type="ECO:0000313" key="1">
    <source>
        <dbReference type="EMBL" id="OCA18214.1"/>
    </source>
</evidence>
<sequence>MGRVPFMNAVDVFSNIEGVCQVGLWYCTCYSVSVCTTESGCVVSRVKPLVQVLRRSEEQVAAIS</sequence>